<dbReference type="Gene3D" id="1.10.3990.20">
    <property type="entry name" value="protein bp1543"/>
    <property type="match status" value="1"/>
</dbReference>
<comment type="caution">
    <text evidence="3">The sequence shown here is derived from an EMBL/GenBank/DDBJ whole genome shotgun (WGS) entry which is preliminary data.</text>
</comment>
<sequence length="91" mass="10473">MSLHLRKRSLILSGHDTSVALEQEFWQVLEEMAQATQRPLPALVAQVDSERLPPHSLASALRVHALNWLRKKVMERQDDTPPHTIQKNYDP</sequence>
<evidence type="ECO:0000313" key="5">
    <source>
        <dbReference type="Proteomes" id="UP000321800"/>
    </source>
</evidence>
<dbReference type="PATRIC" id="fig|104102.11.peg.1451"/>
<dbReference type="EMBL" id="BJVR01000007">
    <property type="protein sequence ID" value="GEL50060.1"/>
    <property type="molecule type" value="Genomic_DNA"/>
</dbReference>
<dbReference type="RefSeq" id="WP_045542542.1">
    <property type="nucleotide sequence ID" value="NZ_BJVR01000007.1"/>
</dbReference>
<accession>A0A0C9LRP5</accession>
<organism evidence="3 4">
    <name type="scientific">Acetobacter tropicalis</name>
    <dbReference type="NCBI Taxonomy" id="104102"/>
    <lineage>
        <taxon>Bacteria</taxon>
        <taxon>Pseudomonadati</taxon>
        <taxon>Pseudomonadota</taxon>
        <taxon>Alphaproteobacteria</taxon>
        <taxon>Acetobacterales</taxon>
        <taxon>Acetobacteraceae</taxon>
        <taxon>Acetobacter</taxon>
    </lineage>
</organism>
<dbReference type="Pfam" id="PF13467">
    <property type="entry name" value="RHH_4"/>
    <property type="match status" value="1"/>
</dbReference>
<feature type="domain" description="Ribbon-helix-helix" evidence="1">
    <location>
        <begin position="6"/>
        <end position="69"/>
    </location>
</feature>
<evidence type="ECO:0000259" key="1">
    <source>
        <dbReference type="Pfam" id="PF13467"/>
    </source>
</evidence>
<dbReference type="Proteomes" id="UP000321800">
    <property type="component" value="Unassembled WGS sequence"/>
</dbReference>
<evidence type="ECO:0000313" key="3">
    <source>
        <dbReference type="EMBL" id="KXV56713.1"/>
    </source>
</evidence>
<dbReference type="Proteomes" id="UP000075411">
    <property type="component" value="Unassembled WGS sequence"/>
</dbReference>
<reference evidence="3 4" key="1">
    <citation type="submission" date="2015-06" db="EMBL/GenBank/DDBJ databases">
        <title>Improved classification and identification of acetic acid bacteria using matrix-assisted laser desorption/ionization time-of-flight mass spectrometry; Gluconobacter nephelii and Gluconobacter uchimurae are later heterotypic synonyms of Gluconobacter japonicus and Gluconobacter oxydans, respectively.</title>
        <authorList>
            <person name="Li L."/>
            <person name="Cleenwerck I."/>
            <person name="De Vuyst L."/>
            <person name="Vandamme P."/>
        </authorList>
    </citation>
    <scope>NUCLEOTIDE SEQUENCE [LARGE SCALE GENOMIC DNA]</scope>
    <source>
        <strain evidence="3 4">LMG 1663</strain>
    </source>
</reference>
<dbReference type="AlphaFoldDB" id="A0A0C9LRP5"/>
<reference evidence="2 5" key="2">
    <citation type="submission" date="2019-07" db="EMBL/GenBank/DDBJ databases">
        <title>Whole genome shotgun sequence of Acetobacter tropicalis NBRC 16470.</title>
        <authorList>
            <person name="Hosoyama A."/>
            <person name="Uohara A."/>
            <person name="Ohji S."/>
            <person name="Ichikawa N."/>
        </authorList>
    </citation>
    <scope>NUCLEOTIDE SEQUENCE [LARGE SCALE GENOMIC DNA]</scope>
    <source>
        <strain evidence="2 5">NBRC 16470</strain>
    </source>
</reference>
<dbReference type="InterPro" id="IPR027373">
    <property type="entry name" value="RHH_dom"/>
</dbReference>
<proteinExistence type="predicted"/>
<dbReference type="EMBL" id="LHZT01000124">
    <property type="protein sequence ID" value="KXV56713.1"/>
    <property type="molecule type" value="Genomic_DNA"/>
</dbReference>
<evidence type="ECO:0000313" key="2">
    <source>
        <dbReference type="EMBL" id="GEL50060.1"/>
    </source>
</evidence>
<protein>
    <recommendedName>
        <fullName evidence="1">Ribbon-helix-helix domain-containing protein</fullName>
    </recommendedName>
</protein>
<dbReference type="OrthoDB" id="7477016at2"/>
<dbReference type="InterPro" id="IPR038268">
    <property type="entry name" value="RHH_sf"/>
</dbReference>
<gene>
    <name evidence="3" type="ORF">AD947_10205</name>
    <name evidence="2" type="ORF">ATR01nite_11350</name>
</gene>
<evidence type="ECO:0000313" key="4">
    <source>
        <dbReference type="Proteomes" id="UP000075411"/>
    </source>
</evidence>
<name>A0A0C9LRP5_9PROT</name>